<evidence type="ECO:0000313" key="3">
    <source>
        <dbReference type="Proteomes" id="UP000735302"/>
    </source>
</evidence>
<evidence type="ECO:0000256" key="1">
    <source>
        <dbReference type="SAM" id="MobiDB-lite"/>
    </source>
</evidence>
<dbReference type="AlphaFoldDB" id="A0AAV4B6A1"/>
<gene>
    <name evidence="2" type="ORF">PoB_004081300</name>
</gene>
<reference evidence="2 3" key="1">
    <citation type="journal article" date="2021" name="Elife">
        <title>Chloroplast acquisition without the gene transfer in kleptoplastic sea slugs, Plakobranchus ocellatus.</title>
        <authorList>
            <person name="Maeda T."/>
            <person name="Takahashi S."/>
            <person name="Yoshida T."/>
            <person name="Shimamura S."/>
            <person name="Takaki Y."/>
            <person name="Nagai Y."/>
            <person name="Toyoda A."/>
            <person name="Suzuki Y."/>
            <person name="Arimoto A."/>
            <person name="Ishii H."/>
            <person name="Satoh N."/>
            <person name="Nishiyama T."/>
            <person name="Hasebe M."/>
            <person name="Maruyama T."/>
            <person name="Minagawa J."/>
            <person name="Obokata J."/>
            <person name="Shigenobu S."/>
        </authorList>
    </citation>
    <scope>NUCLEOTIDE SEQUENCE [LARGE SCALE GENOMIC DNA]</scope>
</reference>
<proteinExistence type="predicted"/>
<dbReference type="EMBL" id="BLXT01004553">
    <property type="protein sequence ID" value="GFO14308.1"/>
    <property type="molecule type" value="Genomic_DNA"/>
</dbReference>
<sequence>MQGSKWLCFNWKQPKEAEDKIDNETSDDSDDEGYQRLDDGPVTIVLSDLSAEDNDDGCANKNECDNLHSPRERRGNGHVYTRKDRKSKKISRKLRRKEKTTRALHLLHVTWKWCKRGFMATVPGMGAMFNLAPSPAPVISSFRKRH</sequence>
<comment type="caution">
    <text evidence="2">The sequence shown here is derived from an EMBL/GenBank/DDBJ whole genome shotgun (WGS) entry which is preliminary data.</text>
</comment>
<feature type="region of interest" description="Disordered" evidence="1">
    <location>
        <begin position="53"/>
        <end position="97"/>
    </location>
</feature>
<evidence type="ECO:0000313" key="2">
    <source>
        <dbReference type="EMBL" id="GFO14308.1"/>
    </source>
</evidence>
<organism evidence="2 3">
    <name type="scientific">Plakobranchus ocellatus</name>
    <dbReference type="NCBI Taxonomy" id="259542"/>
    <lineage>
        <taxon>Eukaryota</taxon>
        <taxon>Metazoa</taxon>
        <taxon>Spiralia</taxon>
        <taxon>Lophotrochozoa</taxon>
        <taxon>Mollusca</taxon>
        <taxon>Gastropoda</taxon>
        <taxon>Heterobranchia</taxon>
        <taxon>Euthyneura</taxon>
        <taxon>Panpulmonata</taxon>
        <taxon>Sacoglossa</taxon>
        <taxon>Placobranchoidea</taxon>
        <taxon>Plakobranchidae</taxon>
        <taxon>Plakobranchus</taxon>
    </lineage>
</organism>
<dbReference type="Proteomes" id="UP000735302">
    <property type="component" value="Unassembled WGS sequence"/>
</dbReference>
<feature type="compositionally biased region" description="Basic residues" evidence="1">
    <location>
        <begin position="83"/>
        <end position="97"/>
    </location>
</feature>
<feature type="compositionally biased region" description="Basic and acidic residues" evidence="1">
    <location>
        <begin position="62"/>
        <end position="75"/>
    </location>
</feature>
<name>A0AAV4B6A1_9GAST</name>
<feature type="region of interest" description="Disordered" evidence="1">
    <location>
        <begin position="17"/>
        <end position="37"/>
    </location>
</feature>
<keyword evidence="3" id="KW-1185">Reference proteome</keyword>
<accession>A0AAV4B6A1</accession>
<protein>
    <submittedName>
        <fullName evidence="2">Uncharacterized protein</fullName>
    </submittedName>
</protein>